<organism evidence="2 3">
    <name type="scientific">Brassica carinata</name>
    <name type="common">Ethiopian mustard</name>
    <name type="synonym">Abyssinian cabbage</name>
    <dbReference type="NCBI Taxonomy" id="52824"/>
    <lineage>
        <taxon>Eukaryota</taxon>
        <taxon>Viridiplantae</taxon>
        <taxon>Streptophyta</taxon>
        <taxon>Embryophyta</taxon>
        <taxon>Tracheophyta</taxon>
        <taxon>Spermatophyta</taxon>
        <taxon>Magnoliopsida</taxon>
        <taxon>eudicotyledons</taxon>
        <taxon>Gunneridae</taxon>
        <taxon>Pentapetalae</taxon>
        <taxon>rosids</taxon>
        <taxon>malvids</taxon>
        <taxon>Brassicales</taxon>
        <taxon>Brassicaceae</taxon>
        <taxon>Brassiceae</taxon>
        <taxon>Brassica</taxon>
    </lineage>
</organism>
<sequence length="139" mass="16117">MRNWNTQAPSSCLLCSASDELRQPLFFDCEFSRDVWSFFTDRANLSSPAAFDEGLGWLKDLTGDKNVVLIMKLAFQASIYFIWKERDSSLHRAESRPPQVIILEIKNTLRLKLDILSRQQRLGVSQNTFLATWIQLFDQ</sequence>
<evidence type="ECO:0000313" key="3">
    <source>
        <dbReference type="Proteomes" id="UP000886595"/>
    </source>
</evidence>
<evidence type="ECO:0000259" key="1">
    <source>
        <dbReference type="Pfam" id="PF13966"/>
    </source>
</evidence>
<dbReference type="AlphaFoldDB" id="A0A8X7VR05"/>
<reference evidence="2 3" key="1">
    <citation type="submission" date="2020-02" db="EMBL/GenBank/DDBJ databases">
        <authorList>
            <person name="Ma Q."/>
            <person name="Huang Y."/>
            <person name="Song X."/>
            <person name="Pei D."/>
        </authorList>
    </citation>
    <scope>NUCLEOTIDE SEQUENCE [LARGE SCALE GENOMIC DNA]</scope>
    <source>
        <strain evidence="2">Sxm20200214</strain>
        <tissue evidence="2">Leaf</tissue>
    </source>
</reference>
<comment type="caution">
    <text evidence="2">The sequence shown here is derived from an EMBL/GenBank/DDBJ whole genome shotgun (WGS) entry which is preliminary data.</text>
</comment>
<feature type="domain" description="Reverse transcriptase zinc-binding" evidence="1">
    <location>
        <begin position="1"/>
        <end position="36"/>
    </location>
</feature>
<name>A0A8X7VR05_BRACI</name>
<evidence type="ECO:0000313" key="2">
    <source>
        <dbReference type="EMBL" id="KAG2315587.1"/>
    </source>
</evidence>
<accession>A0A8X7VR05</accession>
<dbReference type="Pfam" id="PF13966">
    <property type="entry name" value="zf-RVT"/>
    <property type="match status" value="1"/>
</dbReference>
<keyword evidence="3" id="KW-1185">Reference proteome</keyword>
<dbReference type="Proteomes" id="UP000886595">
    <property type="component" value="Unassembled WGS sequence"/>
</dbReference>
<proteinExistence type="predicted"/>
<dbReference type="OrthoDB" id="1938430at2759"/>
<dbReference type="EMBL" id="JAAMPC010000004">
    <property type="protein sequence ID" value="KAG2315587.1"/>
    <property type="molecule type" value="Genomic_DNA"/>
</dbReference>
<protein>
    <recommendedName>
        <fullName evidence="1">Reverse transcriptase zinc-binding domain-containing protein</fullName>
    </recommendedName>
</protein>
<dbReference type="InterPro" id="IPR026960">
    <property type="entry name" value="RVT-Znf"/>
</dbReference>
<gene>
    <name evidence="2" type="ORF">Bca52824_018709</name>
</gene>